<keyword evidence="2" id="KW-0732">Signal</keyword>
<dbReference type="EMBL" id="FN668650">
    <property type="protein sequence ID" value="CBK22516.2"/>
    <property type="molecule type" value="Genomic_DNA"/>
</dbReference>
<dbReference type="Pfam" id="PF02493">
    <property type="entry name" value="MORN"/>
    <property type="match status" value="7"/>
</dbReference>
<gene>
    <name evidence="4" type="ORF">GSBLH_T00002632001</name>
</gene>
<feature type="domain" description="Aminotransferase class V" evidence="3">
    <location>
        <begin position="73"/>
        <end position="499"/>
    </location>
</feature>
<dbReference type="InterPro" id="IPR000192">
    <property type="entry name" value="Aminotrans_V_dom"/>
</dbReference>
<dbReference type="InterPro" id="IPR015421">
    <property type="entry name" value="PyrdxlP-dep_Trfase_major"/>
</dbReference>
<evidence type="ECO:0000313" key="4">
    <source>
        <dbReference type="EMBL" id="CBK22516.2"/>
    </source>
</evidence>
<dbReference type="SUPFAM" id="SSF82185">
    <property type="entry name" value="Histone H3 K4-specific methyltransferase SET7/9 N-terminal domain"/>
    <property type="match status" value="3"/>
</dbReference>
<dbReference type="GeneID" id="24919785"/>
<evidence type="ECO:0000313" key="5">
    <source>
        <dbReference type="Proteomes" id="UP000008312"/>
    </source>
</evidence>
<keyword evidence="5" id="KW-1185">Reference proteome</keyword>
<dbReference type="Gene3D" id="3.90.1150.10">
    <property type="entry name" value="Aspartate Aminotransferase, domain 1"/>
    <property type="match status" value="1"/>
</dbReference>
<dbReference type="SUPFAM" id="SSF100920">
    <property type="entry name" value="Heat shock protein 70kD (HSP70), peptide-binding domain"/>
    <property type="match status" value="1"/>
</dbReference>
<dbReference type="PANTHER" id="PTHR14237">
    <property type="entry name" value="MOLYBDOPTERIN COFACTOR SULFURASE MOSC"/>
    <property type="match status" value="1"/>
</dbReference>
<dbReference type="SMART" id="SM00698">
    <property type="entry name" value="MORN"/>
    <property type="match status" value="6"/>
</dbReference>
<dbReference type="Gene3D" id="3.40.640.10">
    <property type="entry name" value="Type I PLP-dependent aspartate aminotransferase-like (Major domain)"/>
    <property type="match status" value="1"/>
</dbReference>
<organism evidence="4">
    <name type="scientific">Blastocystis hominis</name>
    <dbReference type="NCBI Taxonomy" id="12968"/>
    <lineage>
        <taxon>Eukaryota</taxon>
        <taxon>Sar</taxon>
        <taxon>Stramenopiles</taxon>
        <taxon>Bigyra</taxon>
        <taxon>Opalozoa</taxon>
        <taxon>Opalinata</taxon>
        <taxon>Blastocystidae</taxon>
        <taxon>Blastocystis</taxon>
    </lineage>
</organism>
<dbReference type="InterPro" id="IPR029047">
    <property type="entry name" value="HSP70_peptide-bd_sf"/>
</dbReference>
<keyword evidence="1" id="KW-0677">Repeat</keyword>
<dbReference type="InterPro" id="IPR015422">
    <property type="entry name" value="PyrdxlP-dep_Trfase_small"/>
</dbReference>
<protein>
    <recommendedName>
        <fullName evidence="3">Aminotransferase class V domain-containing protein</fullName>
    </recommendedName>
</protein>
<sequence length="1480" mass="167739">MKFLTALCLLSVLFAYSVDFEDLPIFMDDEAVAEEMSRPEFADFINQFGKYYGYNNTIDSIREEDMKRLHGAVYLDYTGAGVYRESQVRECNNLLLSGLYGNAHSRNPSSMNTEHLVEQMRERVLKFFNASPADYSVVFTSGATGALHTVGEVFPWSKNSKFYYLAENHNSVLGIREYAFRFGSGFKVMNEEDMPHDEACVQVCEDDLKKMFGHEDHNYTYSLFAYPAEDNFAGVKYPLSWIKQVQDGYFHDGNKWLVLLDAAAFVPTNRLDLSQVHPDFVSLSFYKMFGFPTGLGALLLRNEHIGILNKFYWGGGTVSIASDQEHFCVFHGRPCSRFEDGTINFLSIACLRYGLDALEQLGMEAINQHVYALTRYLYLQLTQIKHSNGRPVVEIYGKHEANNKDVQGGILSMNFLRANGSYIGYYQIQTESAAKNIHVRTGCHCNPGACRKYLKEPESVLKTLSLEKDSCSDEIDMVNGKPVGGIRVSLGYLTNFNDIMRYVDFVKTYIDAWSVCFILDMGSNPAFLLVKEGYVVLVQRLFDAFRWLYTESGEIEVEGSLDVSSLRAMDCFSVENEGLFENQSILFNLPWMLLPEKWTAELIAHYNLAAVAVESSAKGYWVKVQSESNDSIDLQTLWSEFFKACKLSWQSQYGTEFSEVVVIFPDYYSSEAREVVLSSLQSLHSCSYSLYSFVYSSVEYCIYIECTEFLFYACLVNTNTSEIRERVLLPIQNPDPLHLLTNKVIESLYSSQSSIPENELRALYRTIRLQLRHHLHRSYEFFRLLPDLDSDKEISCFRIAFHSSFLSFKSYQVTYKQIEESLKESLSFSDNLKQLCGIVAQWCELVQNNVSVLLDGLYSSLPVVRRCFQGVNLSLKSFMSRITDQVNQLQPSLCNDFAFLDHSLSVAIQDGFAMVVLKQGIPLPTQTTSTLFFSLSQNRNAVLSLLRGNSYKVEDLVPVTFIPLEYTSAQLEFGGVEIRITLLIDKQCNLIVSIVDSFDHHKTIRIPSDEFINSSEENVPISSEPFVRPTCSRFTSYYQGEMENGMAQGLGRLFDNRNQLKYEGYWEKGSFSGKGTYYFQNGDVYEGSFSENCLHGMGILYDRQGLVVKKGYFDRVKIEETESGCMIPFEPLEEYIAPLAVESPSNGKTSRYEGERIGGIPCGQGVLYDENDRKVYEGGFKDGLFEGAGKTFFPSGAVQSSGMFSRGKLEGNGVLYSESQNVIMEGTFRHGLPHGLCSCYRDVPNKQLTFEGFYLNGKQEGFGTQFDSDGNVAYRGYFYHGNVWDHSLFLSFSPQNSTITATTLKNHSGRCFFGRKIVIAAMNGLAVTDLLKSAKSQTKCVIEFFRLQSRTIRILLSFSVDDVAASLSQEYVDLFFQLLLKCPNLETLCLNDSSIRFLSIPESFPHLATISFDCFLILFNFSFPRSPIASFHHSPSQQSSQAHRFHALIAPFAPNSFHSIQLRFSVKSALHHARSRTLAT</sequence>
<dbReference type="RefSeq" id="XP_012896564.1">
    <property type="nucleotide sequence ID" value="XM_013041110.1"/>
</dbReference>
<dbReference type="InterPro" id="IPR015424">
    <property type="entry name" value="PyrdxlP-dep_Trfase"/>
</dbReference>
<dbReference type="Proteomes" id="UP000008312">
    <property type="component" value="Unassembled WGS sequence"/>
</dbReference>
<feature type="chain" id="PRO_5003117734" description="Aminotransferase class V domain-containing protein" evidence="2">
    <location>
        <begin position="21"/>
        <end position="1480"/>
    </location>
</feature>
<dbReference type="SUPFAM" id="SSF53383">
    <property type="entry name" value="PLP-dependent transferases"/>
    <property type="match status" value="1"/>
</dbReference>
<evidence type="ECO:0000259" key="3">
    <source>
        <dbReference type="Pfam" id="PF00266"/>
    </source>
</evidence>
<name>D8M3P3_BLAHO</name>
<accession>D8M3P3</accession>
<reference evidence="4" key="1">
    <citation type="submission" date="2010-02" db="EMBL/GenBank/DDBJ databases">
        <title>Sequencing and annotation of the Blastocystis hominis genome.</title>
        <authorList>
            <person name="Wincker P."/>
        </authorList>
    </citation>
    <scope>NUCLEOTIDE SEQUENCE</scope>
    <source>
        <strain evidence="4">Singapore isolate B</strain>
    </source>
</reference>
<dbReference type="Gene3D" id="2.20.110.10">
    <property type="entry name" value="Histone H3 K4-specific methyltransferase SET7/9 N-terminal domain"/>
    <property type="match status" value="3"/>
</dbReference>
<proteinExistence type="predicted"/>
<dbReference type="PANTHER" id="PTHR14237:SF80">
    <property type="entry name" value="MOLYBDENUM COFACTOR SULFURASE"/>
    <property type="match status" value="1"/>
</dbReference>
<feature type="signal peptide" evidence="2">
    <location>
        <begin position="1"/>
        <end position="20"/>
    </location>
</feature>
<evidence type="ECO:0000256" key="1">
    <source>
        <dbReference type="ARBA" id="ARBA00022737"/>
    </source>
</evidence>
<dbReference type="Pfam" id="PF00266">
    <property type="entry name" value="Aminotran_5"/>
    <property type="match status" value="1"/>
</dbReference>
<dbReference type="OrthoDB" id="10264306at2759"/>
<dbReference type="InParanoid" id="D8M3P3"/>
<evidence type="ECO:0000256" key="2">
    <source>
        <dbReference type="SAM" id="SignalP"/>
    </source>
</evidence>
<dbReference type="InterPro" id="IPR003409">
    <property type="entry name" value="MORN"/>
</dbReference>